<accession>A0ABU8WV56</accession>
<evidence type="ECO:0000313" key="2">
    <source>
        <dbReference type="EMBL" id="MEJ8851410.1"/>
    </source>
</evidence>
<dbReference type="InterPro" id="IPR001466">
    <property type="entry name" value="Beta-lactam-related"/>
</dbReference>
<comment type="caution">
    <text evidence="2">The sequence shown here is derived from an EMBL/GenBank/DDBJ whole genome shotgun (WGS) entry which is preliminary data.</text>
</comment>
<feature type="domain" description="Beta-lactamase-related" evidence="1">
    <location>
        <begin position="87"/>
        <end position="364"/>
    </location>
</feature>
<dbReference type="PANTHER" id="PTHR43283">
    <property type="entry name" value="BETA-LACTAMASE-RELATED"/>
    <property type="match status" value="1"/>
</dbReference>
<organism evidence="2 3">
    <name type="scientific">Variovorax rhizosphaerae</name>
    <dbReference type="NCBI Taxonomy" id="1836200"/>
    <lineage>
        <taxon>Bacteria</taxon>
        <taxon>Pseudomonadati</taxon>
        <taxon>Pseudomonadota</taxon>
        <taxon>Betaproteobacteria</taxon>
        <taxon>Burkholderiales</taxon>
        <taxon>Comamonadaceae</taxon>
        <taxon>Variovorax</taxon>
    </lineage>
</organism>
<sequence>MTSNPQSIAATIAQPREHLPRGEDFLLFSPPRQAYGYRNVDKLFATRVIRRGAERIELPRGPEISPRYERDGALVDVGSFMDRNDVAGLLVIKNGQVVHERYGLGLQPHDRWTTMSMVKSMTALLVGAAVHDGAIASIDDRVVRYLPSLIGSGYENVTVRHLLTMSSGVAWTEDYTDKESDVGRYSRSLGNKVPGGVLAMMQGLRPAHPPGTAWHYNTGDTYLLGALVSAAVGQTLADYMSDRIWKPCGMEFDGYYTLESDGGQEIGGSRAGMALRDLGRIGKFVLDDGLVGTRRVLPEGWVDHAGRRAFSIPATFESASRRALGLTGYGFSWWLTDDGGMMAMGHSGQRLYVHRAERLVVVNLAVYPEPHYASAEAHNRDSELRGLIDAIRAAS</sequence>
<dbReference type="Proteomes" id="UP001385892">
    <property type="component" value="Unassembled WGS sequence"/>
</dbReference>
<dbReference type="Gene3D" id="3.40.710.10">
    <property type="entry name" value="DD-peptidase/beta-lactamase superfamily"/>
    <property type="match status" value="1"/>
</dbReference>
<dbReference type="Pfam" id="PF00144">
    <property type="entry name" value="Beta-lactamase"/>
    <property type="match status" value="1"/>
</dbReference>
<dbReference type="InterPro" id="IPR012338">
    <property type="entry name" value="Beta-lactam/transpept-like"/>
</dbReference>
<protein>
    <submittedName>
        <fullName evidence="2">Serine hydrolase</fullName>
        <ecNumber evidence="2">3.-.-.-</ecNumber>
    </submittedName>
</protein>
<name>A0ABU8WV56_9BURK</name>
<dbReference type="GO" id="GO:0016787">
    <property type="term" value="F:hydrolase activity"/>
    <property type="evidence" value="ECO:0007669"/>
    <property type="project" value="UniProtKB-KW"/>
</dbReference>
<evidence type="ECO:0000259" key="1">
    <source>
        <dbReference type="Pfam" id="PF00144"/>
    </source>
</evidence>
<keyword evidence="3" id="KW-1185">Reference proteome</keyword>
<dbReference type="RefSeq" id="WP_340347037.1">
    <property type="nucleotide sequence ID" value="NZ_JBBKZT010000022.1"/>
</dbReference>
<dbReference type="InterPro" id="IPR050789">
    <property type="entry name" value="Diverse_Enzym_Activities"/>
</dbReference>
<dbReference type="EMBL" id="JBBKZT010000022">
    <property type="protein sequence ID" value="MEJ8851410.1"/>
    <property type="molecule type" value="Genomic_DNA"/>
</dbReference>
<proteinExistence type="predicted"/>
<dbReference type="SUPFAM" id="SSF56601">
    <property type="entry name" value="beta-lactamase/transpeptidase-like"/>
    <property type="match status" value="1"/>
</dbReference>
<evidence type="ECO:0000313" key="3">
    <source>
        <dbReference type="Proteomes" id="UP001385892"/>
    </source>
</evidence>
<dbReference type="EC" id="3.-.-.-" evidence="2"/>
<dbReference type="PANTHER" id="PTHR43283:SF14">
    <property type="entry name" value="BLL8153 PROTEIN"/>
    <property type="match status" value="1"/>
</dbReference>
<reference evidence="2 3" key="1">
    <citation type="submission" date="2024-03" db="EMBL/GenBank/DDBJ databases">
        <title>Novel species of the genus Variovorax.</title>
        <authorList>
            <person name="Liu Q."/>
            <person name="Xin Y.-H."/>
        </authorList>
    </citation>
    <scope>NUCLEOTIDE SEQUENCE [LARGE SCALE GENOMIC DNA]</scope>
    <source>
        <strain evidence="2 3">KACC 18900</strain>
    </source>
</reference>
<gene>
    <name evidence="2" type="ORF">WKW82_32565</name>
</gene>
<keyword evidence="2" id="KW-0378">Hydrolase</keyword>